<dbReference type="SUPFAM" id="SSF82866">
    <property type="entry name" value="Multidrug efflux transporter AcrB transmembrane domain"/>
    <property type="match status" value="2"/>
</dbReference>
<dbReference type="GO" id="GO:0005886">
    <property type="term" value="C:plasma membrane"/>
    <property type="evidence" value="ECO:0007669"/>
    <property type="project" value="UniProtKB-SubCell"/>
</dbReference>
<gene>
    <name evidence="8" type="ORF">AVDCRST_MAG73-907</name>
</gene>
<dbReference type="PANTHER" id="PTHR33406">
    <property type="entry name" value="MEMBRANE PROTEIN MJ1562-RELATED"/>
    <property type="match status" value="1"/>
</dbReference>
<feature type="transmembrane region" description="Helical" evidence="6">
    <location>
        <begin position="274"/>
        <end position="300"/>
    </location>
</feature>
<evidence type="ECO:0000256" key="4">
    <source>
        <dbReference type="ARBA" id="ARBA00022989"/>
    </source>
</evidence>
<dbReference type="AlphaFoldDB" id="A0A6J4TTB4"/>
<proteinExistence type="predicted"/>
<organism evidence="8">
    <name type="scientific">uncultured Thermomicrobiales bacterium</name>
    <dbReference type="NCBI Taxonomy" id="1645740"/>
    <lineage>
        <taxon>Bacteria</taxon>
        <taxon>Pseudomonadati</taxon>
        <taxon>Thermomicrobiota</taxon>
        <taxon>Thermomicrobia</taxon>
        <taxon>Thermomicrobiales</taxon>
        <taxon>environmental samples</taxon>
    </lineage>
</organism>
<evidence type="ECO:0000256" key="5">
    <source>
        <dbReference type="ARBA" id="ARBA00023136"/>
    </source>
</evidence>
<dbReference type="EMBL" id="CADCWE010000052">
    <property type="protein sequence ID" value="CAA9530538.1"/>
    <property type="molecule type" value="Genomic_DNA"/>
</dbReference>
<feature type="transmembrane region" description="Helical" evidence="6">
    <location>
        <begin position="231"/>
        <end position="253"/>
    </location>
</feature>
<evidence type="ECO:0000313" key="8">
    <source>
        <dbReference type="EMBL" id="CAA9530538.1"/>
    </source>
</evidence>
<dbReference type="Gene3D" id="1.20.1640.10">
    <property type="entry name" value="Multidrug efflux transporter AcrB transmembrane domain"/>
    <property type="match status" value="2"/>
</dbReference>
<feature type="transmembrane region" description="Helical" evidence="6">
    <location>
        <begin position="306"/>
        <end position="332"/>
    </location>
</feature>
<name>A0A6J4TTB4_9BACT</name>
<evidence type="ECO:0000256" key="2">
    <source>
        <dbReference type="ARBA" id="ARBA00022475"/>
    </source>
</evidence>
<feature type="transmembrane region" description="Helical" evidence="6">
    <location>
        <begin position="203"/>
        <end position="225"/>
    </location>
</feature>
<accession>A0A6J4TTB4</accession>
<feature type="transmembrane region" description="Helical" evidence="6">
    <location>
        <begin position="508"/>
        <end position="529"/>
    </location>
</feature>
<feature type="transmembrane region" description="Helical" evidence="6">
    <location>
        <begin position="363"/>
        <end position="385"/>
    </location>
</feature>
<dbReference type="InterPro" id="IPR000731">
    <property type="entry name" value="SSD"/>
</dbReference>
<keyword evidence="4 6" id="KW-1133">Transmembrane helix</keyword>
<keyword evidence="3 6" id="KW-0812">Transmembrane</keyword>
<comment type="subcellular location">
    <subcellularLocation>
        <location evidence="1">Cell membrane</location>
        <topology evidence="1">Multi-pass membrane protein</topology>
    </subcellularLocation>
</comment>
<feature type="transmembrane region" description="Helical" evidence="6">
    <location>
        <begin position="654"/>
        <end position="674"/>
    </location>
</feature>
<dbReference type="InterPro" id="IPR050545">
    <property type="entry name" value="Mycobact_MmpL"/>
</dbReference>
<keyword evidence="2" id="KW-1003">Cell membrane</keyword>
<dbReference type="PROSITE" id="PS50156">
    <property type="entry name" value="SSD"/>
    <property type="match status" value="1"/>
</dbReference>
<evidence type="ECO:0000256" key="1">
    <source>
        <dbReference type="ARBA" id="ARBA00004651"/>
    </source>
</evidence>
<dbReference type="Pfam" id="PF03176">
    <property type="entry name" value="MMPL"/>
    <property type="match status" value="2"/>
</dbReference>
<reference evidence="8" key="1">
    <citation type="submission" date="2020-02" db="EMBL/GenBank/DDBJ databases">
        <authorList>
            <person name="Meier V. D."/>
        </authorList>
    </citation>
    <scope>NUCLEOTIDE SEQUENCE</scope>
    <source>
        <strain evidence="8">AVDCRST_MAG73</strain>
    </source>
</reference>
<feature type="transmembrane region" description="Helical" evidence="6">
    <location>
        <begin position="541"/>
        <end position="560"/>
    </location>
</feature>
<keyword evidence="5 6" id="KW-0472">Membrane</keyword>
<evidence type="ECO:0000259" key="7">
    <source>
        <dbReference type="PROSITE" id="PS50156"/>
    </source>
</evidence>
<evidence type="ECO:0000256" key="6">
    <source>
        <dbReference type="SAM" id="Phobius"/>
    </source>
</evidence>
<feature type="transmembrane region" description="Helical" evidence="6">
    <location>
        <begin position="580"/>
        <end position="603"/>
    </location>
</feature>
<evidence type="ECO:0000256" key="3">
    <source>
        <dbReference type="ARBA" id="ARBA00022692"/>
    </source>
</evidence>
<feature type="domain" description="SSD" evidence="7">
    <location>
        <begin position="201"/>
        <end position="331"/>
    </location>
</feature>
<feature type="transmembrane region" description="Helical" evidence="6">
    <location>
        <begin position="629"/>
        <end position="648"/>
    </location>
</feature>
<sequence>MDRLTDLVLGHKRLVVGVWLVVTVAAVTGVSSAVDALSQDFSVPGREGAEASQEILREYGNGGDGSPLVPVVTLPEGTTVDSPGVRDDLGALFGRIADAAPRTRVASFASTGDRAFVSADGRTTFGLVFVPLGEGFGPAPEIALVQEVTASSTVGGAPVRLTGYGQLESGGESEGAGVLIETLVGGLGALVVLAWVFGSFLALVPLAVAAVAILTTFLAIWGVTFVADVSFIVQFIVSLIGLGVAIDYALLIVTRWREERQAGLANEAAVRRAMATAGGAVVFSGVTVAVGVLALVVLPVPFLRSIGYGGMLIPLVSVLVAITLLPVMLATIGPRLDWPRLRTGNQLSRGWAAWARLVVRRRWVAALAGLAILAALAVPALGLSIGDADADALATSGEATDGYRALETSGIGAGVLLPFEVLARGTESDPAAVAQTLAAEDGVRGAVAPEGDAWRRGDGAVVAVMPAADANTDAGGQTLERVRAAVDGLPGSVRVGGLAAQNADFVDAVYGNFPLLVGLIAAVTFVLLVRAFRSILLPIKAIALNVLSVAAAYGVLVLVWQDGYGSDLLFGFEATGSITAFIPLIVFAFLFGLSMDYEVFILARMREEYDATGDTDAAIVRGIGYTGRLVTSAALILFLAFAALGAAPVAVVKILATGLAAGILLDATVVRALLVPATVSLFGRWNWWLPGWLEWFAPAPPPAPTRVPVGHAANAPVAASEAAD</sequence>
<dbReference type="InterPro" id="IPR004869">
    <property type="entry name" value="MMPL_dom"/>
</dbReference>
<feature type="transmembrane region" description="Helical" evidence="6">
    <location>
        <begin position="176"/>
        <end position="196"/>
    </location>
</feature>
<dbReference type="PANTHER" id="PTHR33406:SF13">
    <property type="entry name" value="MEMBRANE PROTEIN YDFJ"/>
    <property type="match status" value="1"/>
</dbReference>
<protein>
    <recommendedName>
        <fullName evidence="7">SSD domain-containing protein</fullName>
    </recommendedName>
</protein>